<dbReference type="KEGG" id="tpr:Tpau_1168"/>
<evidence type="ECO:0000313" key="2">
    <source>
        <dbReference type="Proteomes" id="UP000001213"/>
    </source>
</evidence>
<organism evidence="1 2">
    <name type="scientific">Tsukamurella paurometabola (strain ATCC 8368 / DSM 20162 / CCUG 35730 / CIP 100753 / JCM 10117 / KCTC 9821 / NBRC 16120 / NCIMB 702349 / NCTC 13040)</name>
    <name type="common">Corynebacterium paurometabolum</name>
    <dbReference type="NCBI Taxonomy" id="521096"/>
    <lineage>
        <taxon>Bacteria</taxon>
        <taxon>Bacillati</taxon>
        <taxon>Actinomycetota</taxon>
        <taxon>Actinomycetes</taxon>
        <taxon>Mycobacteriales</taxon>
        <taxon>Tsukamurellaceae</taxon>
        <taxon>Tsukamurella</taxon>
    </lineage>
</organism>
<dbReference type="InterPro" id="IPR052036">
    <property type="entry name" value="Hydrolase/PRTase-associated"/>
</dbReference>
<dbReference type="Gene3D" id="3.30.1870.10">
    <property type="entry name" value="EreA-like, domain 2"/>
    <property type="match status" value="1"/>
</dbReference>
<reference evidence="2" key="1">
    <citation type="submission" date="2010-03" db="EMBL/GenBank/DDBJ databases">
        <title>The complete chromosome of Tsukamurella paurometabola DSM 20162.</title>
        <authorList>
            <consortium name="US DOE Joint Genome Institute (JGI-PGF)"/>
            <person name="Lucas S."/>
            <person name="Copeland A."/>
            <person name="Lapidus A."/>
            <person name="Glavina del Rio T."/>
            <person name="Dalin E."/>
            <person name="Tice H."/>
            <person name="Bruce D."/>
            <person name="Goodwin L."/>
            <person name="Pitluck S."/>
            <person name="Kyrpides N."/>
            <person name="Mavromatis K."/>
            <person name="Ivanova N."/>
            <person name="Mikhailova N."/>
            <person name="Munk A.C."/>
            <person name="Brettin T."/>
            <person name="Detter J.C."/>
            <person name="Tapia R."/>
            <person name="Han C."/>
            <person name="Larimer F."/>
            <person name="Land M."/>
            <person name="Hauser L."/>
            <person name="Markowitz V."/>
            <person name="Cheng J.-F."/>
            <person name="Hugenholtz P."/>
            <person name="Woyke T."/>
            <person name="Wu D."/>
            <person name="Jando M."/>
            <person name="Brambilla E."/>
            <person name="Klenk H.-P."/>
            <person name="Eisen J.A."/>
        </authorList>
    </citation>
    <scope>NUCLEOTIDE SEQUENCE [LARGE SCALE GENOMIC DNA]</scope>
    <source>
        <strain evidence="2">ATCC 8368 / DSM 20162 / CCUG 35730 / CIP 100753 / JCM 10117 / KCTC 9821 / NBRC 16120 / NCIMB 702349 / NCTC 13040</strain>
    </source>
</reference>
<dbReference type="PANTHER" id="PTHR31299:SF0">
    <property type="entry name" value="ESTERASE, PUTATIVE (AFU_ORTHOLOGUE AFUA_1G05850)-RELATED"/>
    <property type="match status" value="1"/>
</dbReference>
<name>D5UVZ2_TSUPD</name>
<dbReference type="eggNOG" id="COG2312">
    <property type="taxonomic scope" value="Bacteria"/>
</dbReference>
<dbReference type="AlphaFoldDB" id="D5UVZ2"/>
<dbReference type="CDD" id="cd14728">
    <property type="entry name" value="Ere-like"/>
    <property type="match status" value="1"/>
</dbReference>
<dbReference type="STRING" id="521096.Tpau_1168"/>
<dbReference type="Proteomes" id="UP000001213">
    <property type="component" value="Chromosome"/>
</dbReference>
<dbReference type="HOGENOM" id="CLU_039169_0_0_11"/>
<dbReference type="PANTHER" id="PTHR31299">
    <property type="entry name" value="ESTERASE, PUTATIVE (AFU_ORTHOLOGUE AFUA_1G05850)-RELATED"/>
    <property type="match status" value="1"/>
</dbReference>
<keyword evidence="2" id="KW-1185">Reference proteome</keyword>
<dbReference type="InterPro" id="IPR007815">
    <property type="entry name" value="Emycin_Estase"/>
</dbReference>
<dbReference type="EMBL" id="CP001966">
    <property type="protein sequence ID" value="ADG77799.1"/>
    <property type="molecule type" value="Genomic_DNA"/>
</dbReference>
<dbReference type="SUPFAM" id="SSF159501">
    <property type="entry name" value="EreA/ChaN-like"/>
    <property type="match status" value="1"/>
</dbReference>
<accession>D5UVZ2</accession>
<gene>
    <name evidence="1" type="ordered locus">Tpau_1168</name>
</gene>
<evidence type="ECO:0000313" key="1">
    <source>
        <dbReference type="EMBL" id="ADG77799.1"/>
    </source>
</evidence>
<dbReference type="Pfam" id="PF05139">
    <property type="entry name" value="Erythro_esteras"/>
    <property type="match status" value="1"/>
</dbReference>
<reference evidence="1 2" key="2">
    <citation type="journal article" date="2011" name="Stand. Genomic Sci.">
        <title>Complete genome sequence of Tsukamurella paurometabola type strain (no. 33).</title>
        <authorList>
            <person name="Munk A.C."/>
            <person name="Lapidus A."/>
            <person name="Lucas S."/>
            <person name="Nolan M."/>
            <person name="Tice H."/>
            <person name="Cheng J.F."/>
            <person name="Del Rio T.G."/>
            <person name="Goodwin L."/>
            <person name="Pitluck S."/>
            <person name="Liolios K."/>
            <person name="Huntemann M."/>
            <person name="Ivanova N."/>
            <person name="Mavromatis K."/>
            <person name="Mikhailova N."/>
            <person name="Pati A."/>
            <person name="Chen A."/>
            <person name="Palaniappan K."/>
            <person name="Tapia R."/>
            <person name="Han C."/>
            <person name="Land M."/>
            <person name="Hauser L."/>
            <person name="Chang Y.J."/>
            <person name="Jeffries C.D."/>
            <person name="Brettin T."/>
            <person name="Yasawong M."/>
            <person name="Brambilla E.M."/>
            <person name="Rohde M."/>
            <person name="Sikorski J."/>
            <person name="Goker M."/>
            <person name="Detter J.C."/>
            <person name="Woyke T."/>
            <person name="Bristow J."/>
            <person name="Eisen J.A."/>
            <person name="Markowitz V."/>
            <person name="Hugenholtz P."/>
            <person name="Kyrpides N.C."/>
            <person name="Klenk H.P."/>
        </authorList>
    </citation>
    <scope>NUCLEOTIDE SEQUENCE [LARGE SCALE GENOMIC DNA]</scope>
    <source>
        <strain evidence="2">ATCC 8368 / DSM 20162 / CCUG 35730 / CIP 100753 / JCM 10117 / KCTC 9821 / NBRC 16120 / NCIMB 702349 / NCTC 13040</strain>
    </source>
</reference>
<dbReference type="GO" id="GO:0046677">
    <property type="term" value="P:response to antibiotic"/>
    <property type="evidence" value="ECO:0007669"/>
    <property type="project" value="InterPro"/>
</dbReference>
<sequence>MDMVSFLAGLPHPPRLLALGEPMHGSEDILRVRNAVVRDLVMRGGFRSIAVESDFHRAPLVNDYIQGADIEVEQVLDDGLSHPYVHRLEAVSELLRWLRDINRTLDEPVRFYGFDGPMEMAAAPSPRDPLLRVHAALAAVVGATAGSPGEIADLIGDEARWTEEAAMYHAERSIGGSAEVARLRLLTDDLCGVADTAAPLLAADPERWWWLRADMRTAVGLLRYHAAMASDGAQRLSRLIAQRDVMMGEHLLAIAEREAGRGGTIVVAHNRHLQREPSTMTMGAHELWWFGGGAQVQTRLGADYRFVAIAIDIGAAPAHGLGEPGPGTVEGELYRSQRPNAQLYRGADLAERLRGLATRADRDARGAYFPLEAEHLAETDGVLFLREVRA</sequence>
<proteinExistence type="predicted"/>
<protein>
    <submittedName>
        <fullName evidence="1">Erythromycin esterase</fullName>
    </submittedName>
</protein>